<protein>
    <submittedName>
        <fullName evidence="1">Uncharacterized protein</fullName>
    </submittedName>
</protein>
<evidence type="ECO:0000313" key="1">
    <source>
        <dbReference type="EMBL" id="VAW21025.1"/>
    </source>
</evidence>
<accession>A0A3B0TQW3</accession>
<proteinExistence type="predicted"/>
<reference evidence="1" key="1">
    <citation type="submission" date="2018-06" db="EMBL/GenBank/DDBJ databases">
        <authorList>
            <person name="Zhirakovskaya E."/>
        </authorList>
    </citation>
    <scope>NUCLEOTIDE SEQUENCE</scope>
</reference>
<gene>
    <name evidence="1" type="ORF">MNBD_ALPHA12-2060</name>
</gene>
<organism evidence="1">
    <name type="scientific">hydrothermal vent metagenome</name>
    <dbReference type="NCBI Taxonomy" id="652676"/>
    <lineage>
        <taxon>unclassified sequences</taxon>
        <taxon>metagenomes</taxon>
        <taxon>ecological metagenomes</taxon>
    </lineage>
</organism>
<dbReference type="AlphaFoldDB" id="A0A3B0TQW3"/>
<sequence length="58" mass="6208">MGKGYQHAGAARRGYFQQVGGPVIGNSDDLANNFAIFQTRCQTDQIGVQKLILVIGLA</sequence>
<name>A0A3B0TQW3_9ZZZZ</name>
<dbReference type="EMBL" id="UOEO01000154">
    <property type="protein sequence ID" value="VAW21025.1"/>
    <property type="molecule type" value="Genomic_DNA"/>
</dbReference>
<feature type="non-terminal residue" evidence="1">
    <location>
        <position position="58"/>
    </location>
</feature>